<keyword evidence="8" id="KW-0812">Transmembrane</keyword>
<accession>A0A562VGT9</accession>
<dbReference type="Gene3D" id="3.30.2010.10">
    <property type="entry name" value="Metalloproteases ('zincins'), catalytic domain"/>
    <property type="match status" value="1"/>
</dbReference>
<evidence type="ECO:0000256" key="6">
    <source>
        <dbReference type="PIRSR" id="PIRSR627057-1"/>
    </source>
</evidence>
<keyword evidence="2 7" id="KW-0479">Metal-binding</keyword>
<evidence type="ECO:0000313" key="11">
    <source>
        <dbReference type="EMBL" id="TWJ17123.1"/>
    </source>
</evidence>
<dbReference type="AlphaFoldDB" id="A0A562VGT9"/>
<name>A0A562VGT9_9ACTN</name>
<feature type="transmembrane region" description="Helical" evidence="8">
    <location>
        <begin position="187"/>
        <end position="206"/>
    </location>
</feature>
<evidence type="ECO:0000259" key="10">
    <source>
        <dbReference type="Pfam" id="PF16491"/>
    </source>
</evidence>
<dbReference type="InterPro" id="IPR032456">
    <property type="entry name" value="Peptidase_M48_N"/>
</dbReference>
<dbReference type="GO" id="GO:0071586">
    <property type="term" value="P:CAAX-box protein processing"/>
    <property type="evidence" value="ECO:0007669"/>
    <property type="project" value="InterPro"/>
</dbReference>
<feature type="transmembrane region" description="Helical" evidence="8">
    <location>
        <begin position="138"/>
        <end position="162"/>
    </location>
</feature>
<feature type="transmembrane region" description="Helical" evidence="8">
    <location>
        <begin position="213"/>
        <end position="235"/>
    </location>
</feature>
<keyword evidence="1" id="KW-0645">Protease</keyword>
<comment type="cofactor">
    <cofactor evidence="7">
        <name>Zn(2+)</name>
        <dbReference type="ChEBI" id="CHEBI:29105"/>
    </cofactor>
    <text evidence="7">Binds 1 zinc ion per subunit.</text>
</comment>
<evidence type="ECO:0000256" key="2">
    <source>
        <dbReference type="ARBA" id="ARBA00022723"/>
    </source>
</evidence>
<dbReference type="Pfam" id="PF01435">
    <property type="entry name" value="Peptidase_M48"/>
    <property type="match status" value="1"/>
</dbReference>
<evidence type="ECO:0000256" key="7">
    <source>
        <dbReference type="PIRSR" id="PIRSR627057-2"/>
    </source>
</evidence>
<feature type="binding site" evidence="7">
    <location>
        <position position="392"/>
    </location>
    <ligand>
        <name>Zn(2+)</name>
        <dbReference type="ChEBI" id="CHEBI:29105"/>
        <note>catalytic</note>
    </ligand>
</feature>
<evidence type="ECO:0000259" key="9">
    <source>
        <dbReference type="Pfam" id="PF01435"/>
    </source>
</evidence>
<evidence type="ECO:0000256" key="1">
    <source>
        <dbReference type="ARBA" id="ARBA00022670"/>
    </source>
</evidence>
<keyword evidence="5" id="KW-0482">Metalloprotease</keyword>
<feature type="domain" description="Peptidase M48" evidence="9">
    <location>
        <begin position="249"/>
        <end position="450"/>
    </location>
</feature>
<feature type="active site" description="Proton donor" evidence="6">
    <location>
        <position position="396"/>
    </location>
</feature>
<feature type="transmembrane region" description="Helical" evidence="8">
    <location>
        <begin position="47"/>
        <end position="66"/>
    </location>
</feature>
<dbReference type="PANTHER" id="PTHR10120">
    <property type="entry name" value="CAAX PRENYL PROTEASE 1"/>
    <property type="match status" value="1"/>
</dbReference>
<evidence type="ECO:0000256" key="3">
    <source>
        <dbReference type="ARBA" id="ARBA00022801"/>
    </source>
</evidence>
<dbReference type="EMBL" id="VLLL01000001">
    <property type="protein sequence ID" value="TWJ17123.1"/>
    <property type="molecule type" value="Genomic_DNA"/>
</dbReference>
<keyword evidence="8" id="KW-1133">Transmembrane helix</keyword>
<evidence type="ECO:0000256" key="8">
    <source>
        <dbReference type="SAM" id="Phobius"/>
    </source>
</evidence>
<organism evidence="11 12">
    <name type="scientific">Stackebrandtia albiflava</name>
    <dbReference type="NCBI Taxonomy" id="406432"/>
    <lineage>
        <taxon>Bacteria</taxon>
        <taxon>Bacillati</taxon>
        <taxon>Actinomycetota</taxon>
        <taxon>Actinomycetes</taxon>
        <taxon>Glycomycetales</taxon>
        <taxon>Glycomycetaceae</taxon>
        <taxon>Stackebrandtia</taxon>
    </lineage>
</organism>
<feature type="binding site" evidence="7">
    <location>
        <position position="314"/>
    </location>
    <ligand>
        <name>Zn(2+)</name>
        <dbReference type="ChEBI" id="CHEBI:29105"/>
        <note>catalytic</note>
    </ligand>
</feature>
<evidence type="ECO:0000256" key="4">
    <source>
        <dbReference type="ARBA" id="ARBA00022833"/>
    </source>
</evidence>
<feature type="active site" evidence="6">
    <location>
        <position position="315"/>
    </location>
</feature>
<feature type="transmembrane region" description="Helical" evidence="8">
    <location>
        <begin position="330"/>
        <end position="352"/>
    </location>
</feature>
<keyword evidence="8" id="KW-0472">Membrane</keyword>
<feature type="transmembrane region" description="Helical" evidence="8">
    <location>
        <begin position="364"/>
        <end position="383"/>
    </location>
</feature>
<keyword evidence="3" id="KW-0378">Hydrolase</keyword>
<dbReference type="Pfam" id="PF16491">
    <property type="entry name" value="Peptidase_M48_N"/>
    <property type="match status" value="1"/>
</dbReference>
<dbReference type="CDD" id="cd07343">
    <property type="entry name" value="M48A_Zmpste24p_like"/>
    <property type="match status" value="1"/>
</dbReference>
<dbReference type="GO" id="GO:0046872">
    <property type="term" value="F:metal ion binding"/>
    <property type="evidence" value="ECO:0007669"/>
    <property type="project" value="UniProtKB-KW"/>
</dbReference>
<dbReference type="GO" id="GO:0004222">
    <property type="term" value="F:metalloendopeptidase activity"/>
    <property type="evidence" value="ECO:0007669"/>
    <property type="project" value="InterPro"/>
</dbReference>
<gene>
    <name evidence="11" type="ORF">LX16_0039</name>
</gene>
<sequence length="451" mass="47078">MVAGAYFTDMTQVCHRSCRLVPPTRDTGGAGIENTAMASMFRHPASVALLVLLGGLVLAGVLLVPWDVHPPSAAAQADAVAGLPAETVAAGKEFAAATRPGSYIAMGLSLAVALLLGLTPLGARIIEWCGRPFGGHWLAEAVLGGVAVVLAAQLVTLPLSAWRHTILVRFGLSTQTWGAWAADLAKSYGVTVVTAAIMLAGLYGLMRLSPRLWWLWASAAAGVLVVVMSAVYPVVVEPLFNRFTPMADGPLRTELIEMAERDGLPVTDVLVADASRRTTAVNAYVSGLGPTRRIVVYDTLLEAPREQVVSVVAHELGHAKHGDVWVGTSIGALAVAAAACGIAVLAGAGGLLRRAGVDDITSPRSAGLILAAVAVVGLLAGPVQNVISRQIEMRADQHALELTGDPQTFIEMQTGLATTNLSDVDPPTVLHWLFGSHPTTAQRIAMAKEYA</sequence>
<evidence type="ECO:0000256" key="5">
    <source>
        <dbReference type="ARBA" id="ARBA00023049"/>
    </source>
</evidence>
<dbReference type="InterPro" id="IPR001915">
    <property type="entry name" value="Peptidase_M48"/>
</dbReference>
<comment type="caution">
    <text evidence="11">The sequence shown here is derived from an EMBL/GenBank/DDBJ whole genome shotgun (WGS) entry which is preliminary data.</text>
</comment>
<proteinExistence type="predicted"/>
<feature type="domain" description="CAAX prenyl protease 1 N-terminal" evidence="10">
    <location>
        <begin position="108"/>
        <end position="242"/>
    </location>
</feature>
<dbReference type="InterPro" id="IPR027057">
    <property type="entry name" value="CAXX_Prtase_1"/>
</dbReference>
<keyword evidence="4 7" id="KW-0862">Zinc</keyword>
<reference evidence="11 12" key="1">
    <citation type="journal article" date="2013" name="Stand. Genomic Sci.">
        <title>Genomic Encyclopedia of Type Strains, Phase I: The one thousand microbial genomes (KMG-I) project.</title>
        <authorList>
            <person name="Kyrpides N.C."/>
            <person name="Woyke T."/>
            <person name="Eisen J.A."/>
            <person name="Garrity G."/>
            <person name="Lilburn T.G."/>
            <person name="Beck B.J."/>
            <person name="Whitman W.B."/>
            <person name="Hugenholtz P."/>
            <person name="Klenk H.P."/>
        </authorList>
    </citation>
    <scope>NUCLEOTIDE SEQUENCE [LARGE SCALE GENOMIC DNA]</scope>
    <source>
        <strain evidence="11 12">DSM 45044</strain>
    </source>
</reference>
<feature type="binding site" evidence="7">
    <location>
        <position position="318"/>
    </location>
    <ligand>
        <name>Zn(2+)</name>
        <dbReference type="ChEBI" id="CHEBI:29105"/>
        <note>catalytic</note>
    </ligand>
</feature>
<feature type="transmembrane region" description="Helical" evidence="8">
    <location>
        <begin position="103"/>
        <end position="126"/>
    </location>
</feature>
<dbReference type="Proteomes" id="UP000321617">
    <property type="component" value="Unassembled WGS sequence"/>
</dbReference>
<protein>
    <submittedName>
        <fullName evidence="11">STE24 endopeptidase</fullName>
    </submittedName>
</protein>
<evidence type="ECO:0000313" key="12">
    <source>
        <dbReference type="Proteomes" id="UP000321617"/>
    </source>
</evidence>
<keyword evidence="12" id="KW-1185">Reference proteome</keyword>